<accession>A0AAP9ENS8</accession>
<sequence>MTANILETLAVPISWSLLPGYSRSGATQSLFIVGSCHLCEKTDRTGGSIQADSLCVNQKQHIEAL</sequence>
<dbReference type="AlphaFoldDB" id="A0AAP9ENS8"/>
<name>A0AAP9ENS8_GLUTH</name>
<dbReference type="EMBL" id="CP043043">
    <property type="protein sequence ID" value="QEH94838.1"/>
    <property type="molecule type" value="Genomic_DNA"/>
</dbReference>
<reference evidence="1 2" key="1">
    <citation type="submission" date="2019-08" db="EMBL/GenBank/DDBJ databases">
        <title>Gluconobacter frateurii HD924 genome.</title>
        <authorList>
            <person name="Liu Y."/>
            <person name="Zhang P."/>
        </authorList>
    </citation>
    <scope>NUCLEOTIDE SEQUENCE [LARGE SCALE GENOMIC DNA]</scope>
    <source>
        <strain evidence="1 2">HD924</strain>
    </source>
</reference>
<proteinExistence type="predicted"/>
<protein>
    <submittedName>
        <fullName evidence="1">Uncharacterized protein</fullName>
    </submittedName>
</protein>
<dbReference type="Proteomes" id="UP000323560">
    <property type="component" value="Chromosome"/>
</dbReference>
<evidence type="ECO:0000313" key="1">
    <source>
        <dbReference type="EMBL" id="QEH94838.1"/>
    </source>
</evidence>
<gene>
    <name evidence="1" type="ORF">FXF46_00090</name>
</gene>
<evidence type="ECO:0000313" key="2">
    <source>
        <dbReference type="Proteomes" id="UP000323560"/>
    </source>
</evidence>
<dbReference type="KEGG" id="gti:FXF46_00090"/>
<organism evidence="1 2">
    <name type="scientific">Gluconobacter thailandicus</name>
    <dbReference type="NCBI Taxonomy" id="257438"/>
    <lineage>
        <taxon>Bacteria</taxon>
        <taxon>Pseudomonadati</taxon>
        <taxon>Pseudomonadota</taxon>
        <taxon>Alphaproteobacteria</taxon>
        <taxon>Acetobacterales</taxon>
        <taxon>Acetobacteraceae</taxon>
        <taxon>Gluconobacter</taxon>
    </lineage>
</organism>